<sequence length="233" mass="27035">MSSKNQLIKKISDYLENRQKTNNFGTCKKCSKNVYWSTTKVASHIRSGHCKGASDEEVQKFKQEFVYETPKHLIHRSCVGKTPRSADSFKSERDEKSETVATIKKIYLKQDSKDSVQAKRQKLEIEEDYESENIIEENNDSEIMYELETANTDDEKVEELIFVTNESTHDTPPKKSEGSEPASKEEKFISAVYPQFKGRTKLDLIDEIHDLQRRNELLQVKVKTYENTINKLL</sequence>
<reference evidence="3" key="1">
    <citation type="submission" date="2022-01" db="EMBL/GenBank/DDBJ databases">
        <authorList>
            <person name="King R."/>
        </authorList>
    </citation>
    <scope>NUCLEOTIDE SEQUENCE</scope>
</reference>
<evidence type="ECO:0000313" key="3">
    <source>
        <dbReference type="EMBL" id="CAG9804953.1"/>
    </source>
</evidence>
<accession>A0A9N9RYK6</accession>
<dbReference type="Proteomes" id="UP001153620">
    <property type="component" value="Chromosome 2"/>
</dbReference>
<feature type="coiled-coil region" evidence="1">
    <location>
        <begin position="201"/>
        <end position="228"/>
    </location>
</feature>
<evidence type="ECO:0000313" key="4">
    <source>
        <dbReference type="Proteomes" id="UP001153620"/>
    </source>
</evidence>
<feature type="region of interest" description="Disordered" evidence="2">
    <location>
        <begin position="166"/>
        <end position="185"/>
    </location>
</feature>
<dbReference type="AlphaFoldDB" id="A0A9N9RYK6"/>
<reference evidence="3" key="2">
    <citation type="submission" date="2022-10" db="EMBL/GenBank/DDBJ databases">
        <authorList>
            <consortium name="ENA_rothamsted_submissions"/>
            <consortium name="culmorum"/>
            <person name="King R."/>
        </authorList>
    </citation>
    <scope>NUCLEOTIDE SEQUENCE</scope>
</reference>
<evidence type="ECO:0000256" key="2">
    <source>
        <dbReference type="SAM" id="MobiDB-lite"/>
    </source>
</evidence>
<organism evidence="3 4">
    <name type="scientific">Chironomus riparius</name>
    <dbReference type="NCBI Taxonomy" id="315576"/>
    <lineage>
        <taxon>Eukaryota</taxon>
        <taxon>Metazoa</taxon>
        <taxon>Ecdysozoa</taxon>
        <taxon>Arthropoda</taxon>
        <taxon>Hexapoda</taxon>
        <taxon>Insecta</taxon>
        <taxon>Pterygota</taxon>
        <taxon>Neoptera</taxon>
        <taxon>Endopterygota</taxon>
        <taxon>Diptera</taxon>
        <taxon>Nematocera</taxon>
        <taxon>Chironomoidea</taxon>
        <taxon>Chironomidae</taxon>
        <taxon>Chironominae</taxon>
        <taxon>Chironomus</taxon>
    </lineage>
</organism>
<proteinExistence type="predicted"/>
<keyword evidence="4" id="KW-1185">Reference proteome</keyword>
<evidence type="ECO:0000256" key="1">
    <source>
        <dbReference type="SAM" id="Coils"/>
    </source>
</evidence>
<feature type="compositionally biased region" description="Basic and acidic residues" evidence="2">
    <location>
        <begin position="167"/>
        <end position="185"/>
    </location>
</feature>
<dbReference type="OrthoDB" id="7790102at2759"/>
<gene>
    <name evidence="3" type="ORF">CHIRRI_LOCUS7830</name>
</gene>
<keyword evidence="1" id="KW-0175">Coiled coil</keyword>
<name>A0A9N9RYK6_9DIPT</name>
<dbReference type="EMBL" id="OU895878">
    <property type="protein sequence ID" value="CAG9804953.1"/>
    <property type="molecule type" value="Genomic_DNA"/>
</dbReference>
<protein>
    <submittedName>
        <fullName evidence="3">Uncharacterized protein</fullName>
    </submittedName>
</protein>